<dbReference type="Proteomes" id="UP000008206">
    <property type="component" value="Chromosome"/>
</dbReference>
<organism evidence="1 2">
    <name type="scientific">Gloeothece verrucosa (strain PCC 7822)</name>
    <name type="common">Cyanothece sp. (strain PCC 7822)</name>
    <dbReference type="NCBI Taxonomy" id="497965"/>
    <lineage>
        <taxon>Bacteria</taxon>
        <taxon>Bacillati</taxon>
        <taxon>Cyanobacteriota</taxon>
        <taxon>Cyanophyceae</taxon>
        <taxon>Oscillatoriophycideae</taxon>
        <taxon>Chroococcales</taxon>
        <taxon>Aphanothecaceae</taxon>
        <taxon>Gloeothece</taxon>
        <taxon>Gloeothece verrucosa</taxon>
    </lineage>
</organism>
<dbReference type="HOGENOM" id="CLU_2507120_0_0_3"/>
<protein>
    <submittedName>
        <fullName evidence="1">Uncharacterized protein</fullName>
    </submittedName>
</protein>
<dbReference type="AlphaFoldDB" id="E0UC05"/>
<proteinExistence type="predicted"/>
<dbReference type="KEGG" id="cyj:Cyan7822_4429"/>
<keyword evidence="2" id="KW-1185">Reference proteome</keyword>
<dbReference type="EMBL" id="CP002198">
    <property type="protein sequence ID" value="ADN16343.1"/>
    <property type="molecule type" value="Genomic_DNA"/>
</dbReference>
<name>E0UC05_GLOV7</name>
<dbReference type="STRING" id="497965.Cyan7822_4429"/>
<gene>
    <name evidence="1" type="ordered locus">Cyan7822_4429</name>
</gene>
<evidence type="ECO:0000313" key="2">
    <source>
        <dbReference type="Proteomes" id="UP000008206"/>
    </source>
</evidence>
<evidence type="ECO:0000313" key="1">
    <source>
        <dbReference type="EMBL" id="ADN16343.1"/>
    </source>
</evidence>
<sequence>MIDHALICYAEKGKACYQQIKDHGGRETIYQEDDKFYEKYEDVFVETLPPIVELVGDSNETPSSQLKLPMSVLTPVPQYIGGTLH</sequence>
<reference evidence="2" key="1">
    <citation type="journal article" date="2011" name="MBio">
        <title>Novel metabolic attributes of the genus Cyanothece, comprising a group of unicellular nitrogen-fixing Cyanobacteria.</title>
        <authorList>
            <person name="Bandyopadhyay A."/>
            <person name="Elvitigala T."/>
            <person name="Welsh E."/>
            <person name="Stockel J."/>
            <person name="Liberton M."/>
            <person name="Min H."/>
            <person name="Sherman L.A."/>
            <person name="Pakrasi H.B."/>
        </authorList>
    </citation>
    <scope>NUCLEOTIDE SEQUENCE [LARGE SCALE GENOMIC DNA]</scope>
    <source>
        <strain evidence="2">PCC 7822</strain>
    </source>
</reference>
<accession>E0UC05</accession>